<organism evidence="2 3">
    <name type="scientific">Mycoplasmopsis citelli</name>
    <dbReference type="NCBI Taxonomy" id="171281"/>
    <lineage>
        <taxon>Bacteria</taxon>
        <taxon>Bacillati</taxon>
        <taxon>Mycoplasmatota</taxon>
        <taxon>Mycoplasmoidales</taxon>
        <taxon>Metamycoplasmataceae</taxon>
        <taxon>Mycoplasmopsis</taxon>
    </lineage>
</organism>
<dbReference type="EMBL" id="LR215036">
    <property type="protein sequence ID" value="VEU74624.1"/>
    <property type="molecule type" value="Genomic_DNA"/>
</dbReference>
<gene>
    <name evidence="2" type="ORF">NCTC10181_00479</name>
</gene>
<evidence type="ECO:0008006" key="4">
    <source>
        <dbReference type="Google" id="ProtNLM"/>
    </source>
</evidence>
<evidence type="ECO:0000313" key="2">
    <source>
        <dbReference type="EMBL" id="VEU74624.1"/>
    </source>
</evidence>
<protein>
    <recommendedName>
        <fullName evidence="4">Lipoprotein</fullName>
    </recommendedName>
</protein>
<evidence type="ECO:0000313" key="3">
    <source>
        <dbReference type="Proteomes" id="UP000290985"/>
    </source>
</evidence>
<accession>A0A449B272</accession>
<keyword evidence="1" id="KW-0175">Coiled coil</keyword>
<sequence>MKAIFKLLSLSTITTIPVATLISCSQDLKSYEKQNPTLNDLKSYLQVFISKVSDENLPETEKQKILQSFLQYFPTNLTKLALQYRQSKNVSELRQIPSIFDVISSNSKLDPQVKQLLELQKISLQQQIEEYISLIESSKNE</sequence>
<reference evidence="2 3" key="1">
    <citation type="submission" date="2019-01" db="EMBL/GenBank/DDBJ databases">
        <authorList>
            <consortium name="Pathogen Informatics"/>
        </authorList>
    </citation>
    <scope>NUCLEOTIDE SEQUENCE [LARGE SCALE GENOMIC DNA]</scope>
    <source>
        <strain evidence="2 3">NCTC10181</strain>
    </source>
</reference>
<name>A0A449B272_9BACT</name>
<dbReference type="Proteomes" id="UP000290985">
    <property type="component" value="Chromosome"/>
</dbReference>
<feature type="coiled-coil region" evidence="1">
    <location>
        <begin position="114"/>
        <end position="141"/>
    </location>
</feature>
<dbReference type="OrthoDB" id="9763054at2"/>
<dbReference type="RefSeq" id="WP_129725436.1">
    <property type="nucleotide sequence ID" value="NZ_CP101807.1"/>
</dbReference>
<keyword evidence="3" id="KW-1185">Reference proteome</keyword>
<dbReference type="PROSITE" id="PS51257">
    <property type="entry name" value="PROKAR_LIPOPROTEIN"/>
    <property type="match status" value="1"/>
</dbReference>
<dbReference type="KEGG" id="mcit:NCTC10181_00479"/>
<evidence type="ECO:0000256" key="1">
    <source>
        <dbReference type="SAM" id="Coils"/>
    </source>
</evidence>
<dbReference type="AlphaFoldDB" id="A0A449B272"/>
<proteinExistence type="predicted"/>